<dbReference type="RefSeq" id="WP_320753090.1">
    <property type="nucleotide sequence ID" value="NZ_JAWNFV010000008.1"/>
</dbReference>
<feature type="region of interest" description="Disordered" evidence="1">
    <location>
        <begin position="73"/>
        <end position="158"/>
    </location>
</feature>
<feature type="compositionally biased region" description="Polar residues" evidence="1">
    <location>
        <begin position="110"/>
        <end position="121"/>
    </location>
</feature>
<dbReference type="AlphaFoldDB" id="A0AAW9HFN8"/>
<evidence type="ECO:0000313" key="4">
    <source>
        <dbReference type="Proteomes" id="UP001288320"/>
    </source>
</evidence>
<dbReference type="GO" id="GO:0004016">
    <property type="term" value="F:adenylate cyclase activity"/>
    <property type="evidence" value="ECO:0007669"/>
    <property type="project" value="UniProtKB-ARBA"/>
</dbReference>
<dbReference type="EMBL" id="JAWNFV010000008">
    <property type="protein sequence ID" value="MDY5140624.1"/>
    <property type="molecule type" value="Genomic_DNA"/>
</dbReference>
<feature type="compositionally biased region" description="Low complexity" evidence="1">
    <location>
        <begin position="133"/>
        <end position="144"/>
    </location>
</feature>
<reference evidence="3" key="1">
    <citation type="submission" date="2023-10" db="EMBL/GenBank/DDBJ databases">
        <title>Whole Genome based description of the genera Actinobaculum and Actinotignum reveals a complex phylogenetic relationship within the species included in the genus Actinotignum.</title>
        <authorList>
            <person name="Jensen C.S."/>
            <person name="Dargis R."/>
            <person name="Kemp M."/>
            <person name="Christensen J.J."/>
        </authorList>
    </citation>
    <scope>NUCLEOTIDE SEQUENCE</scope>
    <source>
        <strain evidence="3">SLA_B245</strain>
    </source>
</reference>
<dbReference type="GO" id="GO:0035556">
    <property type="term" value="P:intracellular signal transduction"/>
    <property type="evidence" value="ECO:0007669"/>
    <property type="project" value="InterPro"/>
</dbReference>
<accession>A0AAW9HFN8</accession>
<dbReference type="SMART" id="SM00044">
    <property type="entry name" value="CYCc"/>
    <property type="match status" value="1"/>
</dbReference>
<dbReference type="SUPFAM" id="SSF55073">
    <property type="entry name" value="Nucleotide cyclase"/>
    <property type="match status" value="1"/>
</dbReference>
<dbReference type="InterPro" id="IPR029787">
    <property type="entry name" value="Nucleotide_cyclase"/>
</dbReference>
<gene>
    <name evidence="3" type="ORF">R6G74_04775</name>
</gene>
<comment type="caution">
    <text evidence="3">The sequence shown here is derived from an EMBL/GenBank/DDBJ whole genome shotgun (WGS) entry which is preliminary data.</text>
</comment>
<dbReference type="PROSITE" id="PS50125">
    <property type="entry name" value="GUANYLATE_CYCLASE_2"/>
    <property type="match status" value="1"/>
</dbReference>
<name>A0AAW9HFN8_9ACTO</name>
<dbReference type="InterPro" id="IPR001054">
    <property type="entry name" value="A/G_cyclase"/>
</dbReference>
<evidence type="ECO:0000256" key="1">
    <source>
        <dbReference type="SAM" id="MobiDB-lite"/>
    </source>
</evidence>
<evidence type="ECO:0000313" key="3">
    <source>
        <dbReference type="EMBL" id="MDY5140624.1"/>
    </source>
</evidence>
<dbReference type="CDD" id="cd07302">
    <property type="entry name" value="CHD"/>
    <property type="match status" value="1"/>
</dbReference>
<proteinExistence type="predicted"/>
<protein>
    <submittedName>
        <fullName evidence="3">Adenylate/guanylate cyclase domain-containing protein</fullName>
    </submittedName>
</protein>
<evidence type="ECO:0000259" key="2">
    <source>
        <dbReference type="PROSITE" id="PS50125"/>
    </source>
</evidence>
<dbReference type="Gene3D" id="3.30.70.1230">
    <property type="entry name" value="Nucleotide cyclase"/>
    <property type="match status" value="1"/>
</dbReference>
<feature type="region of interest" description="Disordered" evidence="1">
    <location>
        <begin position="1"/>
        <end position="37"/>
    </location>
</feature>
<dbReference type="GO" id="GO:0009190">
    <property type="term" value="P:cyclic nucleotide biosynthetic process"/>
    <property type="evidence" value="ECO:0007669"/>
    <property type="project" value="InterPro"/>
</dbReference>
<feature type="domain" description="Guanylate cyclase" evidence="2">
    <location>
        <begin position="329"/>
        <end position="438"/>
    </location>
</feature>
<dbReference type="Proteomes" id="UP001288320">
    <property type="component" value="Unassembled WGS sequence"/>
</dbReference>
<sequence length="491" mass="52772">MAEQFASAPRPASQSETSRGTGAGAGRSAREHSSIGPAMSPDLIAYLLGCGAQPAASAQLSADDMAQLRRNTAADLPLGPESGVPRSGNAARMEAPVDRNFVPSRETAARTPQRSRTSLPDSGSRPGGATRVPQSALPAAPASSQHKEPRNEPQPAETEGTAFSAYMEHLEGGLPRYTLRQAAELTNMDTEGVRRFWLALGFPSIVDEDSELVFTDGDIRAMRAMAESLGESPLTESALTSLLRASAHNVDRMLQWHVETLLELAETSGGLGPVDARRWVLDHFPDIEEFLRRTAAYTWSRQAAALLRHTEAEIAHINEDDAIPQLPRAVGFIDIVSFTNRTERMTSRQFMEFIERFDYTCRAVITGGGGRVVKSMGDAFLFIADDIVTGADIVCDVTQALRDTPEIPAVRASLTWGPVLGRFGDVFGPSVNMASRLADVASPGTVLTSRPVATALKAVGENRFTTISVGTPTLQGLGATEVLELRRIRAH</sequence>
<organism evidence="3 4">
    <name type="scientific">Actinotignum timonense</name>
    <dbReference type="NCBI Taxonomy" id="1870995"/>
    <lineage>
        <taxon>Bacteria</taxon>
        <taxon>Bacillati</taxon>
        <taxon>Actinomycetota</taxon>
        <taxon>Actinomycetes</taxon>
        <taxon>Actinomycetales</taxon>
        <taxon>Actinomycetaceae</taxon>
        <taxon>Actinotignum</taxon>
    </lineage>
</organism>